<evidence type="ECO:0000256" key="5">
    <source>
        <dbReference type="ARBA" id="ARBA00023136"/>
    </source>
</evidence>
<keyword evidence="5 6" id="KW-0472">Membrane</keyword>
<comment type="similarity">
    <text evidence="2 6">Belongs to the 4-toluene sulfonate uptake permease (TSUP) (TC 2.A.102) family.</text>
</comment>
<protein>
    <recommendedName>
        <fullName evidence="6">Probable membrane transporter protein</fullName>
    </recommendedName>
</protein>
<gene>
    <name evidence="7" type="ORF">G1C95_1538</name>
</gene>
<keyword evidence="3 6" id="KW-0812">Transmembrane</keyword>
<comment type="caution">
    <text evidence="7">The sequence shown here is derived from an EMBL/GenBank/DDBJ whole genome shotgun (WGS) entry which is preliminary data.</text>
</comment>
<evidence type="ECO:0000313" key="7">
    <source>
        <dbReference type="EMBL" id="NMM94351.1"/>
    </source>
</evidence>
<dbReference type="Pfam" id="PF01925">
    <property type="entry name" value="TauE"/>
    <property type="match status" value="1"/>
</dbReference>
<evidence type="ECO:0000256" key="1">
    <source>
        <dbReference type="ARBA" id="ARBA00004141"/>
    </source>
</evidence>
<feature type="transmembrane region" description="Helical" evidence="6">
    <location>
        <begin position="143"/>
        <end position="176"/>
    </location>
</feature>
<dbReference type="InterPro" id="IPR002781">
    <property type="entry name" value="TM_pro_TauE-like"/>
</dbReference>
<reference evidence="7 8" key="1">
    <citation type="submission" date="2020-02" db="EMBL/GenBank/DDBJ databases">
        <title>Characterization of phylogenetic diversity of novel bifidobacterial species isolated in Czech ZOOs.</title>
        <authorList>
            <person name="Lugli G.A."/>
            <person name="Vera N.B."/>
            <person name="Ventura M."/>
        </authorList>
    </citation>
    <scope>NUCLEOTIDE SEQUENCE [LARGE SCALE GENOMIC DNA]</scope>
    <source>
        <strain evidence="7 8">DSM 109957</strain>
    </source>
</reference>
<evidence type="ECO:0000256" key="2">
    <source>
        <dbReference type="ARBA" id="ARBA00009142"/>
    </source>
</evidence>
<proteinExistence type="inferred from homology"/>
<feature type="transmembrane region" description="Helical" evidence="6">
    <location>
        <begin position="98"/>
        <end position="122"/>
    </location>
</feature>
<feature type="transmembrane region" description="Helical" evidence="6">
    <location>
        <begin position="211"/>
        <end position="232"/>
    </location>
</feature>
<comment type="subcellular location">
    <subcellularLocation>
        <location evidence="6">Cell membrane</location>
        <topology evidence="6">Multi-pass membrane protein</topology>
    </subcellularLocation>
    <subcellularLocation>
        <location evidence="1">Membrane</location>
        <topology evidence="1">Multi-pass membrane protein</topology>
    </subcellularLocation>
</comment>
<evidence type="ECO:0000256" key="6">
    <source>
        <dbReference type="RuleBase" id="RU363041"/>
    </source>
</evidence>
<dbReference type="Proteomes" id="UP000532194">
    <property type="component" value="Unassembled WGS sequence"/>
</dbReference>
<keyword evidence="4 6" id="KW-1133">Transmembrane helix</keyword>
<dbReference type="EMBL" id="JAAIII010000004">
    <property type="protein sequence ID" value="NMM94351.1"/>
    <property type="molecule type" value="Genomic_DNA"/>
</dbReference>
<accession>A0A7Y0HST4</accession>
<feature type="transmembrane region" description="Helical" evidence="6">
    <location>
        <begin position="238"/>
        <end position="257"/>
    </location>
</feature>
<organism evidence="7 8">
    <name type="scientific">Bifidobacterium oedipodis</name>
    <dbReference type="NCBI Taxonomy" id="2675322"/>
    <lineage>
        <taxon>Bacteria</taxon>
        <taxon>Bacillati</taxon>
        <taxon>Actinomycetota</taxon>
        <taxon>Actinomycetes</taxon>
        <taxon>Bifidobacteriales</taxon>
        <taxon>Bifidobacteriaceae</taxon>
        <taxon>Bifidobacterium</taxon>
    </lineage>
</organism>
<feature type="transmembrane region" description="Helical" evidence="6">
    <location>
        <begin position="182"/>
        <end position="202"/>
    </location>
</feature>
<dbReference type="PANTHER" id="PTHR43701">
    <property type="entry name" value="MEMBRANE TRANSPORTER PROTEIN MJ0441-RELATED"/>
    <property type="match status" value="1"/>
</dbReference>
<sequence>MTTMLLVILANAVIGLSIGLTGFAGFLLPMFYAGFLGLHPVEGLALSFAAFLVSGSLGCPAYRKTGDLPLKPCAALLAGSAIGAIAGTRIGLMLPAGILTVILYLVVLVSGASVLVQLVTSLTHRNRDDAHNASQPAKHIGHITLFIIGLTTATVCAASGAGGPVLVIPLLLAFGVPARRAVAMSLIDSVVIAIPATIGYFASGMIAASTWVLLPAALIAHGVGTLVGAANAQRINALQLKTIVAVGAVAIAVYKLAATVV</sequence>
<dbReference type="GO" id="GO:0005886">
    <property type="term" value="C:plasma membrane"/>
    <property type="evidence" value="ECO:0007669"/>
    <property type="project" value="UniProtKB-SubCell"/>
</dbReference>
<feature type="transmembrane region" description="Helical" evidence="6">
    <location>
        <begin position="74"/>
        <end position="92"/>
    </location>
</feature>
<dbReference type="InterPro" id="IPR051598">
    <property type="entry name" value="TSUP/Inactive_protease-like"/>
</dbReference>
<keyword evidence="8" id="KW-1185">Reference proteome</keyword>
<dbReference type="PANTHER" id="PTHR43701:SF2">
    <property type="entry name" value="MEMBRANE TRANSPORTER PROTEIN YJNA-RELATED"/>
    <property type="match status" value="1"/>
</dbReference>
<evidence type="ECO:0000256" key="3">
    <source>
        <dbReference type="ARBA" id="ARBA00022692"/>
    </source>
</evidence>
<dbReference type="AlphaFoldDB" id="A0A7Y0HST4"/>
<evidence type="ECO:0000256" key="4">
    <source>
        <dbReference type="ARBA" id="ARBA00022989"/>
    </source>
</evidence>
<name>A0A7Y0HST4_9BIFI</name>
<evidence type="ECO:0000313" key="8">
    <source>
        <dbReference type="Proteomes" id="UP000532194"/>
    </source>
</evidence>
<keyword evidence="6" id="KW-1003">Cell membrane</keyword>
<feature type="transmembrane region" description="Helical" evidence="6">
    <location>
        <begin position="7"/>
        <end position="32"/>
    </location>
</feature>